<dbReference type="PIRSF" id="PIRSF006118">
    <property type="entry name" value="KDO8-P_Ptase"/>
    <property type="match status" value="1"/>
</dbReference>
<feature type="binding site" evidence="12">
    <location>
        <position position="120"/>
    </location>
    <ligand>
        <name>Mg(2+)</name>
        <dbReference type="ChEBI" id="CHEBI:18420"/>
    </ligand>
</feature>
<keyword evidence="11" id="KW-0448">Lipopolysaccharide biosynthesis</keyword>
<reference evidence="14" key="1">
    <citation type="submission" date="2017-05" db="EMBL/GenBank/DDBJ databases">
        <authorList>
            <person name="Sung H."/>
        </authorList>
    </citation>
    <scope>NUCLEOTIDE SEQUENCE [LARGE SCALE GENOMIC DNA]</scope>
    <source>
        <strain evidence="14">AMac2203</strain>
    </source>
</reference>
<dbReference type="GO" id="GO:0008781">
    <property type="term" value="F:N-acylneuraminate cytidylyltransferase activity"/>
    <property type="evidence" value="ECO:0007669"/>
    <property type="project" value="TreeGrafter"/>
</dbReference>
<evidence type="ECO:0000256" key="6">
    <source>
        <dbReference type="ARBA" id="ARBA00020092"/>
    </source>
</evidence>
<comment type="catalytic activity">
    <reaction evidence="1 11">
        <text>3-deoxy-alpha-D-manno-2-octulosonate-8-phosphate + H2O = 3-deoxy-alpha-D-manno-oct-2-ulosonate + phosphate</text>
        <dbReference type="Rhea" id="RHEA:11500"/>
        <dbReference type="ChEBI" id="CHEBI:15377"/>
        <dbReference type="ChEBI" id="CHEBI:43474"/>
        <dbReference type="ChEBI" id="CHEBI:85985"/>
        <dbReference type="ChEBI" id="CHEBI:85986"/>
        <dbReference type="EC" id="3.1.3.45"/>
    </reaction>
</comment>
<dbReference type="SFLD" id="SFLDG01138">
    <property type="entry name" value="C1.6.2:_Deoxy-d-mannose-octulo"/>
    <property type="match status" value="1"/>
</dbReference>
<evidence type="ECO:0000256" key="11">
    <source>
        <dbReference type="PIRNR" id="PIRNR006118"/>
    </source>
</evidence>
<dbReference type="PANTHER" id="PTHR21485">
    <property type="entry name" value="HAD SUPERFAMILY MEMBERS CMAS AND KDSC"/>
    <property type="match status" value="1"/>
</dbReference>
<dbReference type="OrthoDB" id="9805604at2"/>
<keyword evidence="8 11" id="KW-0378">Hydrolase</keyword>
<evidence type="ECO:0000256" key="9">
    <source>
        <dbReference type="ARBA" id="ARBA00022842"/>
    </source>
</evidence>
<organism evidence="13 14">
    <name type="scientific">Oceanisphaera avium</name>
    <dbReference type="NCBI Taxonomy" id="1903694"/>
    <lineage>
        <taxon>Bacteria</taxon>
        <taxon>Pseudomonadati</taxon>
        <taxon>Pseudomonadota</taxon>
        <taxon>Gammaproteobacteria</taxon>
        <taxon>Aeromonadales</taxon>
        <taxon>Aeromonadaceae</taxon>
        <taxon>Oceanisphaera</taxon>
    </lineage>
</organism>
<dbReference type="Gene3D" id="3.40.50.1000">
    <property type="entry name" value="HAD superfamily/HAD-like"/>
    <property type="match status" value="1"/>
</dbReference>
<comment type="similarity">
    <text evidence="3 11">Belongs to the KdsC family.</text>
</comment>
<protein>
    <recommendedName>
        <fullName evidence="6 11">3-deoxy-D-manno-octulosonate 8-phosphate phosphatase KdsC</fullName>
        <ecNumber evidence="5 11">3.1.3.45</ecNumber>
    </recommendedName>
    <alternativeName>
        <fullName evidence="10 11">KDO 8-P phosphatase</fullName>
    </alternativeName>
</protein>
<dbReference type="KEGG" id="ocm:CBP12_12150"/>
<accession>A0A1Y0D0P7</accession>
<dbReference type="SUPFAM" id="SSF56784">
    <property type="entry name" value="HAD-like"/>
    <property type="match status" value="1"/>
</dbReference>
<dbReference type="InterPro" id="IPR006549">
    <property type="entry name" value="HAD-SF_hydro_IIIA"/>
</dbReference>
<dbReference type="InterPro" id="IPR010023">
    <property type="entry name" value="KdsC_fam"/>
</dbReference>
<evidence type="ECO:0000313" key="13">
    <source>
        <dbReference type="EMBL" id="ART80814.1"/>
    </source>
</evidence>
<evidence type="ECO:0000256" key="1">
    <source>
        <dbReference type="ARBA" id="ARBA00000898"/>
    </source>
</evidence>
<dbReference type="Proteomes" id="UP000243793">
    <property type="component" value="Chromosome"/>
</dbReference>
<dbReference type="CDD" id="cd01630">
    <property type="entry name" value="HAD_KDO-like"/>
    <property type="match status" value="1"/>
</dbReference>
<comment type="subunit">
    <text evidence="4 11">Homotetramer.</text>
</comment>
<feature type="binding site" evidence="12">
    <location>
        <position position="29"/>
    </location>
    <ligand>
        <name>substrate</name>
    </ligand>
</feature>
<keyword evidence="14" id="KW-1185">Reference proteome</keyword>
<evidence type="ECO:0000256" key="7">
    <source>
        <dbReference type="ARBA" id="ARBA00022723"/>
    </source>
</evidence>
<evidence type="ECO:0000256" key="3">
    <source>
        <dbReference type="ARBA" id="ARBA00005893"/>
    </source>
</evidence>
<evidence type="ECO:0000256" key="5">
    <source>
        <dbReference type="ARBA" id="ARBA00013066"/>
    </source>
</evidence>
<dbReference type="InterPro" id="IPR050793">
    <property type="entry name" value="CMP-NeuNAc_synthase"/>
</dbReference>
<dbReference type="NCBIfam" id="TIGR01662">
    <property type="entry name" value="HAD-SF-IIIA"/>
    <property type="match status" value="1"/>
</dbReference>
<evidence type="ECO:0000313" key="14">
    <source>
        <dbReference type="Proteomes" id="UP000243793"/>
    </source>
</evidence>
<dbReference type="Pfam" id="PF08282">
    <property type="entry name" value="Hydrolase_3"/>
    <property type="match status" value="1"/>
</dbReference>
<evidence type="ECO:0000256" key="12">
    <source>
        <dbReference type="PIRSR" id="PIRSR006118-2"/>
    </source>
</evidence>
<proteinExistence type="inferred from homology"/>
<dbReference type="EMBL" id="CP021376">
    <property type="protein sequence ID" value="ART80814.1"/>
    <property type="molecule type" value="Genomic_DNA"/>
</dbReference>
<dbReference type="SFLD" id="SFLDG01136">
    <property type="entry name" value="C1.6:_Phosphoserine_Phosphatas"/>
    <property type="match status" value="1"/>
</dbReference>
<dbReference type="RefSeq" id="WP_086964781.1">
    <property type="nucleotide sequence ID" value="NZ_CP021376.1"/>
</dbReference>
<feature type="binding site" evidence="12">
    <location>
        <position position="27"/>
    </location>
    <ligand>
        <name>Mg(2+)</name>
        <dbReference type="ChEBI" id="CHEBI:18420"/>
    </ligand>
</feature>
<dbReference type="FunFam" id="3.40.50.1000:FF:000029">
    <property type="entry name" value="3-deoxy-D-manno-octulosonate 8-phosphate phosphatase KdsC"/>
    <property type="match status" value="1"/>
</dbReference>
<dbReference type="NCBIfam" id="TIGR01670">
    <property type="entry name" value="KdsC-phosphatas"/>
    <property type="match status" value="1"/>
</dbReference>
<name>A0A1Y0D0P7_9GAMM</name>
<dbReference type="GO" id="GO:0009103">
    <property type="term" value="P:lipopolysaccharide biosynthetic process"/>
    <property type="evidence" value="ECO:0007669"/>
    <property type="project" value="UniProtKB-UniRule"/>
</dbReference>
<evidence type="ECO:0000256" key="8">
    <source>
        <dbReference type="ARBA" id="ARBA00022801"/>
    </source>
</evidence>
<evidence type="ECO:0000256" key="10">
    <source>
        <dbReference type="ARBA" id="ARBA00031051"/>
    </source>
</evidence>
<dbReference type="NCBIfam" id="NF007019">
    <property type="entry name" value="PRK09484.1"/>
    <property type="match status" value="1"/>
</dbReference>
<gene>
    <name evidence="13" type="ORF">CBP12_12150</name>
</gene>
<dbReference type="EC" id="3.1.3.45" evidence="5 11"/>
<keyword evidence="9 11" id="KW-0460">Magnesium</keyword>
<evidence type="ECO:0000256" key="2">
    <source>
        <dbReference type="ARBA" id="ARBA00001946"/>
    </source>
</evidence>
<comment type="cofactor">
    <cofactor evidence="2 11 12">
        <name>Mg(2+)</name>
        <dbReference type="ChEBI" id="CHEBI:18420"/>
    </cofactor>
</comment>
<dbReference type="GO" id="GO:0019143">
    <property type="term" value="F:3-deoxy-manno-octulosonate-8-phosphatase activity"/>
    <property type="evidence" value="ECO:0007669"/>
    <property type="project" value="UniProtKB-UniRule"/>
</dbReference>
<sequence>MEQSELYGPIASNVWHQLSQIKLLICDVDGVLSDGLIYLGNQGEEFKTFNTKDGFGIKALQNAGIVVAVITGRESRIVTERMASLGVSHVFQAQADKRISFNQLLSELNLSPAQVAYIGDDVVDLPVMALCGLGVAVNDAHPLVRKRADYITQLKGGRGCVREVCDLILEAQGVLEQAQGMSI</sequence>
<dbReference type="SFLD" id="SFLDS00003">
    <property type="entry name" value="Haloacid_Dehalogenase"/>
    <property type="match status" value="1"/>
</dbReference>
<dbReference type="PANTHER" id="PTHR21485:SF3">
    <property type="entry name" value="N-ACYLNEURAMINATE CYTIDYLYLTRANSFERASE"/>
    <property type="match status" value="1"/>
</dbReference>
<dbReference type="InterPro" id="IPR023214">
    <property type="entry name" value="HAD_sf"/>
</dbReference>
<dbReference type="GO" id="GO:0046872">
    <property type="term" value="F:metal ion binding"/>
    <property type="evidence" value="ECO:0007669"/>
    <property type="project" value="UniProtKB-UniRule"/>
</dbReference>
<dbReference type="InterPro" id="IPR036412">
    <property type="entry name" value="HAD-like_sf"/>
</dbReference>
<comment type="function">
    <text evidence="11">Catalyzes the hydrolysis of 3-deoxy-D-manno-octulosonate 8-phosphate (KDO 8-P) to 3-deoxy-D-manno-octulosonate (KDO) and inorganic phosphate.</text>
</comment>
<dbReference type="AlphaFoldDB" id="A0A1Y0D0P7"/>
<evidence type="ECO:0000256" key="4">
    <source>
        <dbReference type="ARBA" id="ARBA00011881"/>
    </source>
</evidence>
<keyword evidence="7 11" id="KW-0479">Metal-binding</keyword>